<name>A0AA95H707_9GAMM</name>
<sequence>MLMRPLRRTLVAISLCIILGNTSAMAEDIPYIAGTNPSERPANAPVITEVKKDAAWYQKALHGVTEPYPSSLHFLENQGNWFTPFNHAGMTGRYDIRGWHHQ</sequence>
<dbReference type="Proteomes" id="UP001300672">
    <property type="component" value="Chromosome"/>
</dbReference>
<evidence type="ECO:0000256" key="1">
    <source>
        <dbReference type="SAM" id="SignalP"/>
    </source>
</evidence>
<gene>
    <name evidence="2" type="ORF">QJT80_04765</name>
</gene>
<keyword evidence="1" id="KW-0732">Signal</keyword>
<protein>
    <submittedName>
        <fullName evidence="2">Uncharacterized protein</fullName>
    </submittedName>
</protein>
<accession>A0AA95H707</accession>
<proteinExistence type="predicted"/>
<dbReference type="KEGG" id="tdu:QJT80_04765"/>
<feature type="signal peptide" evidence="1">
    <location>
        <begin position="1"/>
        <end position="26"/>
    </location>
</feature>
<reference evidence="2" key="1">
    <citation type="journal article" date="2023" name="Int. J. Mol. Sci.">
        <title>Metagenomics Revealed a New Genus 'Candidatus Thiocaldithrix dubininis' gen. nov., sp. nov. and a New Species 'Candidatus Thiothrix putei' sp. nov. in the Family Thiotrichaceae, Some Members of Which Have Traits of Both Na+- and H+-Motive Energetics.</title>
        <authorList>
            <person name="Ravin N.V."/>
            <person name="Muntyan M.S."/>
            <person name="Smolyakov D.D."/>
            <person name="Rudenko T.S."/>
            <person name="Beletsky A.V."/>
            <person name="Mardanov A.V."/>
            <person name="Grabovich M.Y."/>
        </authorList>
    </citation>
    <scope>NUCLEOTIDE SEQUENCE</scope>
    <source>
        <strain evidence="2">GKL-01</strain>
    </source>
</reference>
<organism evidence="2">
    <name type="scientific">Candidatus Thiocaldithrix dubininis</name>
    <dbReference type="NCBI Taxonomy" id="3080823"/>
    <lineage>
        <taxon>Bacteria</taxon>
        <taxon>Pseudomonadati</taxon>
        <taxon>Pseudomonadota</taxon>
        <taxon>Gammaproteobacteria</taxon>
        <taxon>Thiotrichales</taxon>
        <taxon>Thiotrichaceae</taxon>
        <taxon>Candidatus Thiocaldithrix</taxon>
    </lineage>
</organism>
<feature type="chain" id="PRO_5041703227" evidence="1">
    <location>
        <begin position="27"/>
        <end position="102"/>
    </location>
</feature>
<dbReference type="AlphaFoldDB" id="A0AA95H707"/>
<evidence type="ECO:0000313" key="2">
    <source>
        <dbReference type="EMBL" id="WGZ91791.1"/>
    </source>
</evidence>
<dbReference type="EMBL" id="CP124755">
    <property type="protein sequence ID" value="WGZ91791.1"/>
    <property type="molecule type" value="Genomic_DNA"/>
</dbReference>
<reference evidence="2" key="2">
    <citation type="submission" date="2023-04" db="EMBL/GenBank/DDBJ databases">
        <authorList>
            <person name="Beletskiy A.V."/>
            <person name="Mardanov A.V."/>
            <person name="Ravin N.V."/>
        </authorList>
    </citation>
    <scope>NUCLEOTIDE SEQUENCE</scope>
    <source>
        <strain evidence="2">GKL-01</strain>
    </source>
</reference>